<name>A0ABQ1NYU5_9MICC</name>
<evidence type="ECO:0000313" key="1">
    <source>
        <dbReference type="EMBL" id="GGC87549.1"/>
    </source>
</evidence>
<reference evidence="2" key="1">
    <citation type="journal article" date="2019" name="Int. J. Syst. Evol. Microbiol.">
        <title>The Global Catalogue of Microorganisms (GCM) 10K type strain sequencing project: providing services to taxonomists for standard genome sequencing and annotation.</title>
        <authorList>
            <consortium name="The Broad Institute Genomics Platform"/>
            <consortium name="The Broad Institute Genome Sequencing Center for Infectious Disease"/>
            <person name="Wu L."/>
            <person name="Ma J."/>
        </authorList>
    </citation>
    <scope>NUCLEOTIDE SEQUENCE [LARGE SCALE GENOMIC DNA]</scope>
    <source>
        <strain evidence="2">CGMCC 1.15480</strain>
    </source>
</reference>
<dbReference type="RefSeq" id="WP_188667527.1">
    <property type="nucleotide sequence ID" value="NZ_BMJI01000005.1"/>
</dbReference>
<organism evidence="1 2">
    <name type="scientific">Tersicoccus solisilvae</name>
    <dbReference type="NCBI Taxonomy" id="1882339"/>
    <lineage>
        <taxon>Bacteria</taxon>
        <taxon>Bacillati</taxon>
        <taxon>Actinomycetota</taxon>
        <taxon>Actinomycetes</taxon>
        <taxon>Micrococcales</taxon>
        <taxon>Micrococcaceae</taxon>
        <taxon>Tersicoccus</taxon>
    </lineage>
</organism>
<keyword evidence="2" id="KW-1185">Reference proteome</keyword>
<protein>
    <recommendedName>
        <fullName evidence="3">Winged helix-turn-helix domain-containing protein</fullName>
    </recommendedName>
</protein>
<evidence type="ECO:0000313" key="2">
    <source>
        <dbReference type="Proteomes" id="UP000597761"/>
    </source>
</evidence>
<sequence length="414" mass="45946">MVTRLGPAAARRIAIAAQALEVPHGQRPTSGRVTSAHIAALLRRIHLLQIDSVNVLCRSHYLPVLARLGPYDRDLLHRLSERPPRRLMEYWAHEASYIRPEHFADLRVWQRRRWVGLSALPEEAAAEHEQIAAGLVETLGRSRPMTASALAVALDHDHAVDRVAWGWNWTPTKRVLEHLFERGVVGAAGRTAQFERRYTLTERVLPPAVRGAPEPDPAAAADRLTEAAARALGVGTTRSVADYFRMPVQAATDSLTRLAADGVVVPVTVDGLDQPHWLHTAARRPRRVEARALLSPFDSLIFHRPRVEQLFGFHYRIGIYTPPDRREHGYYVLPFLLGDRLVARVDLKADRQHRTLLVQAAFAEPKAPQHTADELAAELGVMAGWLDLDDVAVAPRGDLAPALAAAVARAPGRR</sequence>
<evidence type="ECO:0008006" key="3">
    <source>
        <dbReference type="Google" id="ProtNLM"/>
    </source>
</evidence>
<dbReference type="PANTHER" id="PTHR30528:SF0">
    <property type="entry name" value="CYTOPLASMIC PROTEIN"/>
    <property type="match status" value="1"/>
</dbReference>
<dbReference type="PANTHER" id="PTHR30528">
    <property type="entry name" value="CYTOPLASMIC PROTEIN"/>
    <property type="match status" value="1"/>
</dbReference>
<proteinExistence type="predicted"/>
<dbReference type="InterPro" id="IPR009351">
    <property type="entry name" value="AlkZ-like"/>
</dbReference>
<gene>
    <name evidence="1" type="ORF">GCM10011512_13120</name>
</gene>
<dbReference type="EMBL" id="BMJI01000005">
    <property type="protein sequence ID" value="GGC87549.1"/>
    <property type="molecule type" value="Genomic_DNA"/>
</dbReference>
<dbReference type="Pfam" id="PF06224">
    <property type="entry name" value="AlkZ-like"/>
    <property type="match status" value="1"/>
</dbReference>
<accession>A0ABQ1NYU5</accession>
<dbReference type="Proteomes" id="UP000597761">
    <property type="component" value="Unassembled WGS sequence"/>
</dbReference>
<comment type="caution">
    <text evidence="1">The sequence shown here is derived from an EMBL/GenBank/DDBJ whole genome shotgun (WGS) entry which is preliminary data.</text>
</comment>